<protein>
    <submittedName>
        <fullName evidence="1">Retrovirus-related Pol polyprotein from transposon 17.6</fullName>
    </submittedName>
</protein>
<organism evidence="1 2">
    <name type="scientific">Frankliniella fusca</name>
    <dbReference type="NCBI Taxonomy" id="407009"/>
    <lineage>
        <taxon>Eukaryota</taxon>
        <taxon>Metazoa</taxon>
        <taxon>Ecdysozoa</taxon>
        <taxon>Arthropoda</taxon>
        <taxon>Hexapoda</taxon>
        <taxon>Insecta</taxon>
        <taxon>Pterygota</taxon>
        <taxon>Neoptera</taxon>
        <taxon>Paraneoptera</taxon>
        <taxon>Thysanoptera</taxon>
        <taxon>Terebrantia</taxon>
        <taxon>Thripoidea</taxon>
        <taxon>Thripidae</taxon>
        <taxon>Frankliniella</taxon>
    </lineage>
</organism>
<proteinExistence type="predicted"/>
<reference evidence="1" key="1">
    <citation type="submission" date="2021-07" db="EMBL/GenBank/DDBJ databases">
        <authorList>
            <person name="Catto M.A."/>
            <person name="Jacobson A."/>
            <person name="Kennedy G."/>
            <person name="Labadie P."/>
            <person name="Hunt B.G."/>
            <person name="Srinivasan R."/>
        </authorList>
    </citation>
    <scope>NUCLEOTIDE SEQUENCE</scope>
    <source>
        <strain evidence="1">PL_HMW_Pooled</strain>
        <tissue evidence="1">Head</tissue>
    </source>
</reference>
<dbReference type="AlphaFoldDB" id="A0AAE1HCN6"/>
<dbReference type="InterPro" id="IPR043502">
    <property type="entry name" value="DNA/RNA_pol_sf"/>
</dbReference>
<evidence type="ECO:0000313" key="1">
    <source>
        <dbReference type="EMBL" id="KAK3918286.1"/>
    </source>
</evidence>
<comment type="caution">
    <text evidence="1">The sequence shown here is derived from an EMBL/GenBank/DDBJ whole genome shotgun (WGS) entry which is preliminary data.</text>
</comment>
<dbReference type="Proteomes" id="UP001219518">
    <property type="component" value="Unassembled WGS sequence"/>
</dbReference>
<sequence>MDPNELMMAHFEIGKTLWVHKIKGPDSNLFSVAMKIEGEERRVTVDSAASKSLVSINLINKEKLLPCAYEIIAANDMAIDLLGQVTLQISSEGEDWVHTFLVHNQKSPALEILLGNDFHDKFGTDISFRKNQCTIRGKKGDVKLARLEFSGPNGVFALKEIFGNSQDIFEQSFDLTVHSTKETVLEAGKDSKIKIEVGPYKPKTLMHFKPKEIFGGRIMPWEILLYPDEDEISVTNIAPFDITLPKDTKLGSLGAPQGLQYTKDTKGRMPQALVNLLRIDEAPSVKQKKGENSGQIEEEKALNINPALKEDDKQKLNDLLEKYEDVFVRPGNPLQITNILKVRIPLKDPDKVIYQQNYPIPPALDKSTTKLISDLIKEDVLERAPHSNYRIPFMIVEKGRDKNNQMQYRLVLSAKKLNECLATYVGLLLLALVGAATAGRWRPLAENKESAASEIETSVGAVVSVRDQLPYEDALTIAFRYSLPKMLLDNGVRTENDCPPSNYACSWEAQLQALTDMIKFSLRNSTTSQTAGGKASGGVTLLPIRQKRGIWSIAAAAAPLVVEYFPKLMALFGKKKEIRRPEATSIMRYDSLIPAGVNDLPDKILRLQRNYAQFKATWSQQRSRTAERTPDRDFGAEIDGLQVILNGLIELATLDAATARCHENFLPPRLVRMKNLQDAVRRAEIYLAAFSAEPLAPKGDVSVLYRLRAAQCRVEGDKFIVDFHLPIRRAGDALELIDLYPVPFKVRDVSCTFIPDPMTVAIVGNRAAFLPINFCSMDEFFCHIPRDNNPTEVPDCLTGFFPDEEVRTRECNPKCRRSEEPIVTEAADGKFWISTDNEYELTIECPKRKVEVIPETVAGAIVIDLPCACRIAYGSKVLVNEQILCDNKTIVNIESKNVIPVQWTRRAGTTFRAIINRPPTVRLVDILVQEEDKVEVEAQAIEQGVPVWLHEVLAAVAGSVTMALATVCARYCCRRWRRTIDRRGSADADCEATASRALDFVETGREVVRHDMDNETVVGHSRRPRTYHDIRQSVLSLDYD</sequence>
<dbReference type="Gene3D" id="3.10.10.10">
    <property type="entry name" value="HIV Type 1 Reverse Transcriptase, subunit A, domain 1"/>
    <property type="match status" value="1"/>
</dbReference>
<name>A0AAE1HCN6_9NEOP</name>
<dbReference type="InterPro" id="IPR021109">
    <property type="entry name" value="Peptidase_aspartic_dom_sf"/>
</dbReference>
<accession>A0AAE1HCN6</accession>
<dbReference type="Gene3D" id="2.40.70.10">
    <property type="entry name" value="Acid Proteases"/>
    <property type="match status" value="1"/>
</dbReference>
<gene>
    <name evidence="1" type="ORF">KUF71_007685</name>
</gene>
<evidence type="ECO:0000313" key="2">
    <source>
        <dbReference type="Proteomes" id="UP001219518"/>
    </source>
</evidence>
<reference evidence="1" key="2">
    <citation type="journal article" date="2023" name="BMC Genomics">
        <title>Pest status, molecular evolution, and epigenetic factors derived from the genome assembly of Frankliniella fusca, a thysanopteran phytovirus vector.</title>
        <authorList>
            <person name="Catto M.A."/>
            <person name="Labadie P.E."/>
            <person name="Jacobson A.L."/>
            <person name="Kennedy G.G."/>
            <person name="Srinivasan R."/>
            <person name="Hunt B.G."/>
        </authorList>
    </citation>
    <scope>NUCLEOTIDE SEQUENCE</scope>
    <source>
        <strain evidence="1">PL_HMW_Pooled</strain>
    </source>
</reference>
<dbReference type="GO" id="GO:0071897">
    <property type="term" value="P:DNA biosynthetic process"/>
    <property type="evidence" value="ECO:0007669"/>
    <property type="project" value="UniProtKB-ARBA"/>
</dbReference>
<dbReference type="EMBL" id="JAHWGI010000930">
    <property type="protein sequence ID" value="KAK3918286.1"/>
    <property type="molecule type" value="Genomic_DNA"/>
</dbReference>
<dbReference type="SUPFAM" id="SSF56672">
    <property type="entry name" value="DNA/RNA polymerases"/>
    <property type="match status" value="1"/>
</dbReference>
<keyword evidence="2" id="KW-1185">Reference proteome</keyword>